<name>A0A1C7DV97_9BACL</name>
<organism evidence="1 2">
    <name type="scientific">Planococcus halocryophilus</name>
    <dbReference type="NCBI Taxonomy" id="1215089"/>
    <lineage>
        <taxon>Bacteria</taxon>
        <taxon>Bacillati</taxon>
        <taxon>Bacillota</taxon>
        <taxon>Bacilli</taxon>
        <taxon>Bacillales</taxon>
        <taxon>Caryophanaceae</taxon>
        <taxon>Planococcus</taxon>
    </lineage>
</organism>
<sequence>MNTEVEWSSGIWRFRKKRAVKLETSTSGFYYSLNIEVSFYGILDGRSAVNMAEVFLLSEEVPIITSALRQDAFLFPTHYLQQVMTMAHGLCCLQLESLEPAEHFVGRLYEALLVLE</sequence>
<evidence type="ECO:0000313" key="1">
    <source>
        <dbReference type="EMBL" id="ANU15446.1"/>
    </source>
</evidence>
<dbReference type="EMBL" id="CP016537">
    <property type="protein sequence ID" value="ANU15446.1"/>
    <property type="molecule type" value="Genomic_DNA"/>
</dbReference>
<dbReference type="Proteomes" id="UP000092687">
    <property type="component" value="Chromosome"/>
</dbReference>
<proteinExistence type="predicted"/>
<protein>
    <submittedName>
        <fullName evidence="1">Uncharacterized protein</fullName>
    </submittedName>
</protein>
<dbReference type="KEGG" id="phc:BBI08_03770"/>
<keyword evidence="2" id="KW-1185">Reference proteome</keyword>
<gene>
    <name evidence="1" type="ORF">BBI08_03770</name>
</gene>
<reference evidence="1" key="1">
    <citation type="submission" date="2016-10" db="EMBL/GenBank/DDBJ databases">
        <authorList>
            <person name="de Groot N.N."/>
        </authorList>
    </citation>
    <scope>NUCLEOTIDE SEQUENCE</scope>
    <source>
        <strain evidence="1">DSM 24743</strain>
    </source>
</reference>
<dbReference type="AlphaFoldDB" id="A0A1C7DV97"/>
<accession>A0A1C7DV97</accession>
<evidence type="ECO:0000313" key="2">
    <source>
        <dbReference type="Proteomes" id="UP000092687"/>
    </source>
</evidence>